<evidence type="ECO:0000313" key="2">
    <source>
        <dbReference type="Proteomes" id="UP000294547"/>
    </source>
</evidence>
<dbReference type="PANTHER" id="PTHR31793">
    <property type="entry name" value="4-HYDROXYBENZOYL-COA THIOESTERASE FAMILY MEMBER"/>
    <property type="match status" value="1"/>
</dbReference>
<dbReference type="InterPro" id="IPR050563">
    <property type="entry name" value="4-hydroxybenzoyl-CoA_TE"/>
</dbReference>
<keyword evidence="1" id="KW-0378">Hydrolase</keyword>
<dbReference type="Proteomes" id="UP000294547">
    <property type="component" value="Unassembled WGS sequence"/>
</dbReference>
<reference evidence="1 2" key="1">
    <citation type="submission" date="2019-03" db="EMBL/GenBank/DDBJ databases">
        <title>Genomic Encyclopedia of Type Strains, Phase IV (KMG-IV): sequencing the most valuable type-strain genomes for metagenomic binning, comparative biology and taxonomic classification.</title>
        <authorList>
            <person name="Goeker M."/>
        </authorList>
    </citation>
    <scope>NUCLEOTIDE SEQUENCE [LARGE SCALE GENOMIC DNA]</scope>
    <source>
        <strain evidence="1 2">DSM 102969</strain>
    </source>
</reference>
<evidence type="ECO:0000313" key="1">
    <source>
        <dbReference type="EMBL" id="TDP87777.1"/>
    </source>
</evidence>
<protein>
    <submittedName>
        <fullName evidence="1">4-hydroxybenzoyl-CoA thioesterase/acyl-CoA thioester hydrolase</fullName>
    </submittedName>
</protein>
<dbReference type="Gene3D" id="3.10.129.10">
    <property type="entry name" value="Hotdog Thioesterase"/>
    <property type="match status" value="1"/>
</dbReference>
<dbReference type="SUPFAM" id="SSF54637">
    <property type="entry name" value="Thioesterase/thiol ester dehydrase-isomerase"/>
    <property type="match status" value="1"/>
</dbReference>
<dbReference type="PANTHER" id="PTHR31793:SF24">
    <property type="entry name" value="LONG-CHAIN ACYL-COA THIOESTERASE FADM"/>
    <property type="match status" value="1"/>
</dbReference>
<sequence>MSKIERIEAGTLHPALWRTTVKIRWGHCDPAGIVYTPNYFDIFNGVVEDWYPARLGLDYHAYMRDRRVGLGYAHASADFLSPGFMGDEMEVAVVLTRIGGASFALTLHALKDGREALRGRLVVVCTDLVEHKAIAIPDDLRAALERYRAETAG</sequence>
<dbReference type="AlphaFoldDB" id="A0A4R6RNX3"/>
<dbReference type="CDD" id="cd00586">
    <property type="entry name" value="4HBT"/>
    <property type="match status" value="1"/>
</dbReference>
<dbReference type="RefSeq" id="WP_126541507.1">
    <property type="nucleotide sequence ID" value="NZ_BSPM01000008.1"/>
</dbReference>
<organism evidence="1 2">
    <name type="scientific">Oharaeibacter diazotrophicus</name>
    <dbReference type="NCBI Taxonomy" id="1920512"/>
    <lineage>
        <taxon>Bacteria</taxon>
        <taxon>Pseudomonadati</taxon>
        <taxon>Pseudomonadota</taxon>
        <taxon>Alphaproteobacteria</taxon>
        <taxon>Hyphomicrobiales</taxon>
        <taxon>Pleomorphomonadaceae</taxon>
        <taxon>Oharaeibacter</taxon>
    </lineage>
</organism>
<accession>A0A4R6RNX3</accession>
<comment type="caution">
    <text evidence="1">The sequence shown here is derived from an EMBL/GenBank/DDBJ whole genome shotgun (WGS) entry which is preliminary data.</text>
</comment>
<dbReference type="Pfam" id="PF13279">
    <property type="entry name" value="4HBT_2"/>
    <property type="match status" value="1"/>
</dbReference>
<dbReference type="OrthoDB" id="7204167at2"/>
<proteinExistence type="predicted"/>
<name>A0A4R6RNX3_9HYPH</name>
<dbReference type="InterPro" id="IPR029069">
    <property type="entry name" value="HotDog_dom_sf"/>
</dbReference>
<keyword evidence="2" id="KW-1185">Reference proteome</keyword>
<gene>
    <name evidence="1" type="ORF">EDD54_1676</name>
</gene>
<dbReference type="GO" id="GO:0047617">
    <property type="term" value="F:fatty acyl-CoA hydrolase activity"/>
    <property type="evidence" value="ECO:0007669"/>
    <property type="project" value="TreeGrafter"/>
</dbReference>
<dbReference type="EMBL" id="SNXY01000006">
    <property type="protein sequence ID" value="TDP87777.1"/>
    <property type="molecule type" value="Genomic_DNA"/>
</dbReference>